<reference evidence="1" key="2">
    <citation type="submission" date="2020-05" db="UniProtKB">
        <authorList>
            <consortium name="EnsemblMetazoa"/>
        </authorList>
    </citation>
    <scope>IDENTIFICATION</scope>
    <source>
        <strain evidence="1">maculatus3</strain>
    </source>
</reference>
<evidence type="ECO:0000313" key="2">
    <source>
        <dbReference type="Proteomes" id="UP000075901"/>
    </source>
</evidence>
<protein>
    <submittedName>
        <fullName evidence="1">Uncharacterized protein</fullName>
    </submittedName>
</protein>
<organism evidence="1 2">
    <name type="scientific">Anopheles maculatus</name>
    <dbReference type="NCBI Taxonomy" id="74869"/>
    <lineage>
        <taxon>Eukaryota</taxon>
        <taxon>Metazoa</taxon>
        <taxon>Ecdysozoa</taxon>
        <taxon>Arthropoda</taxon>
        <taxon>Hexapoda</taxon>
        <taxon>Insecta</taxon>
        <taxon>Pterygota</taxon>
        <taxon>Neoptera</taxon>
        <taxon>Endopterygota</taxon>
        <taxon>Diptera</taxon>
        <taxon>Nematocera</taxon>
        <taxon>Culicoidea</taxon>
        <taxon>Culicidae</taxon>
        <taxon>Anophelinae</taxon>
        <taxon>Anopheles</taxon>
        <taxon>Anopheles maculatus group</taxon>
    </lineage>
</organism>
<reference evidence="2" key="1">
    <citation type="submission" date="2013-09" db="EMBL/GenBank/DDBJ databases">
        <title>The Genome Sequence of Anopheles maculatus species B.</title>
        <authorList>
            <consortium name="The Broad Institute Genomics Platform"/>
            <person name="Neafsey D.E."/>
            <person name="Besansky N."/>
            <person name="Howell P."/>
            <person name="Walton C."/>
            <person name="Young S.K."/>
            <person name="Zeng Q."/>
            <person name="Gargeya S."/>
            <person name="Fitzgerald M."/>
            <person name="Haas B."/>
            <person name="Abouelleil A."/>
            <person name="Allen A.W."/>
            <person name="Alvarado L."/>
            <person name="Arachchi H.M."/>
            <person name="Berlin A.M."/>
            <person name="Chapman S.B."/>
            <person name="Gainer-Dewar J."/>
            <person name="Goldberg J."/>
            <person name="Griggs A."/>
            <person name="Gujja S."/>
            <person name="Hansen M."/>
            <person name="Howarth C."/>
            <person name="Imamovic A."/>
            <person name="Ireland A."/>
            <person name="Larimer J."/>
            <person name="McCowan C."/>
            <person name="Murphy C."/>
            <person name="Pearson M."/>
            <person name="Poon T.W."/>
            <person name="Priest M."/>
            <person name="Roberts A."/>
            <person name="Saif S."/>
            <person name="Shea T."/>
            <person name="Sisk P."/>
            <person name="Sykes S."/>
            <person name="Wortman J."/>
            <person name="Nusbaum C."/>
            <person name="Birren B."/>
        </authorList>
    </citation>
    <scope>NUCLEOTIDE SEQUENCE [LARGE SCALE GENOMIC DNA]</scope>
    <source>
        <strain evidence="2">maculatus3</strain>
    </source>
</reference>
<accession>A0A182T9H2</accession>
<dbReference type="VEuPathDB" id="VectorBase:AMAM022340"/>
<dbReference type="AlphaFoldDB" id="A0A182T9H2"/>
<evidence type="ECO:0000313" key="1">
    <source>
        <dbReference type="EnsemblMetazoa" id="AMAM022340-PA"/>
    </source>
</evidence>
<dbReference type="EnsemblMetazoa" id="AMAM022340-RA">
    <property type="protein sequence ID" value="AMAM022340-PA"/>
    <property type="gene ID" value="AMAM022340"/>
</dbReference>
<sequence>MASPNVSAVPVAAATITIEAATPPTRSAPVVPVGPSPVSNLSSAPTPTPVVDFADDPFKDYRYEDPFNIEDPFADTETDATSSEDPFASTTTITTSVANSNNNNILSNKFDAKFSKTSTNSLEQLDDLFKGVRISGDGANDPSSLNNNSTASRLNNNIATASRTGTGAIGKTKPFTFDSFDAFNDNFSKNTNQTEDSLFSAFGSSKDGSDATDDGLTMDPFRVTTATSTVTSSASPAASSTMMMKSFEDEFSKMDTSNVLNNNNLTIGSASFSSGNEFLAKFDDAFSAFNTTTASTGSTTGSVRYGGSGG</sequence>
<proteinExistence type="predicted"/>
<dbReference type="Proteomes" id="UP000075901">
    <property type="component" value="Unassembled WGS sequence"/>
</dbReference>
<name>A0A182T9H2_9DIPT</name>
<keyword evidence="2" id="KW-1185">Reference proteome</keyword>